<dbReference type="OrthoDB" id="270167at2759"/>
<evidence type="ECO:0000313" key="1">
    <source>
        <dbReference type="EMBL" id="KAF2727031.1"/>
    </source>
</evidence>
<organism evidence="1 2">
    <name type="scientific">Polyplosphaeria fusca</name>
    <dbReference type="NCBI Taxonomy" id="682080"/>
    <lineage>
        <taxon>Eukaryota</taxon>
        <taxon>Fungi</taxon>
        <taxon>Dikarya</taxon>
        <taxon>Ascomycota</taxon>
        <taxon>Pezizomycotina</taxon>
        <taxon>Dothideomycetes</taxon>
        <taxon>Pleosporomycetidae</taxon>
        <taxon>Pleosporales</taxon>
        <taxon>Tetraplosphaeriaceae</taxon>
        <taxon>Polyplosphaeria</taxon>
    </lineage>
</organism>
<evidence type="ECO:0000313" key="2">
    <source>
        <dbReference type="Proteomes" id="UP000799444"/>
    </source>
</evidence>
<accession>A0A9P4QLH2</accession>
<name>A0A9P4QLH2_9PLEO</name>
<comment type="caution">
    <text evidence="1">The sequence shown here is derived from an EMBL/GenBank/DDBJ whole genome shotgun (WGS) entry which is preliminary data.</text>
</comment>
<sequence length="238" mass="26756">MSRGTHHASSNRLLDMFLRTMVAFALDNGLAWVTRFCTVMPDDWESSWSWGNFRGYDERLTEAGVDLTICLGGTGDSTQVEAVVQYLSRILDSRMKFLTTSPRRMQVAEDDWCLTALASNRSWIAVPGAAADLAYPTKRAWVLEPFEFVDGPEKLEKVYESGAPLLSSDHEPARTPLELIGGSWRLRKRQVVYGCQNIVADGVHVLRLPRQRVYGAEDYDWEASQGVQREDFGQDSGS</sequence>
<proteinExistence type="predicted"/>
<protein>
    <submittedName>
        <fullName evidence="1">Uncharacterized protein</fullName>
    </submittedName>
</protein>
<dbReference type="Proteomes" id="UP000799444">
    <property type="component" value="Unassembled WGS sequence"/>
</dbReference>
<gene>
    <name evidence="1" type="ORF">EJ04DRAFT_452169</name>
</gene>
<keyword evidence="2" id="KW-1185">Reference proteome</keyword>
<reference evidence="1" key="1">
    <citation type="journal article" date="2020" name="Stud. Mycol.">
        <title>101 Dothideomycetes genomes: a test case for predicting lifestyles and emergence of pathogens.</title>
        <authorList>
            <person name="Haridas S."/>
            <person name="Albert R."/>
            <person name="Binder M."/>
            <person name="Bloem J."/>
            <person name="Labutti K."/>
            <person name="Salamov A."/>
            <person name="Andreopoulos B."/>
            <person name="Baker S."/>
            <person name="Barry K."/>
            <person name="Bills G."/>
            <person name="Bluhm B."/>
            <person name="Cannon C."/>
            <person name="Castanera R."/>
            <person name="Culley D."/>
            <person name="Daum C."/>
            <person name="Ezra D."/>
            <person name="Gonzalez J."/>
            <person name="Henrissat B."/>
            <person name="Kuo A."/>
            <person name="Liang C."/>
            <person name="Lipzen A."/>
            <person name="Lutzoni F."/>
            <person name="Magnuson J."/>
            <person name="Mondo S."/>
            <person name="Nolan M."/>
            <person name="Ohm R."/>
            <person name="Pangilinan J."/>
            <person name="Park H.-J."/>
            <person name="Ramirez L."/>
            <person name="Alfaro M."/>
            <person name="Sun H."/>
            <person name="Tritt A."/>
            <person name="Yoshinaga Y."/>
            <person name="Zwiers L.-H."/>
            <person name="Turgeon B."/>
            <person name="Goodwin S."/>
            <person name="Spatafora J."/>
            <person name="Crous P."/>
            <person name="Grigoriev I."/>
        </authorList>
    </citation>
    <scope>NUCLEOTIDE SEQUENCE</scope>
    <source>
        <strain evidence="1">CBS 125425</strain>
    </source>
</reference>
<dbReference type="EMBL" id="ML996361">
    <property type="protein sequence ID" value="KAF2727031.1"/>
    <property type="molecule type" value="Genomic_DNA"/>
</dbReference>
<dbReference type="AlphaFoldDB" id="A0A9P4QLH2"/>